<comment type="caution">
    <text evidence="4">The sequence shown here is derived from an EMBL/GenBank/DDBJ whole genome shotgun (WGS) entry which is preliminary data.</text>
</comment>
<dbReference type="InterPro" id="IPR003107">
    <property type="entry name" value="HAT"/>
</dbReference>
<dbReference type="SMART" id="SM00386">
    <property type="entry name" value="HAT"/>
    <property type="match status" value="2"/>
</dbReference>
<dbReference type="InterPro" id="IPR011990">
    <property type="entry name" value="TPR-like_helical_dom_sf"/>
</dbReference>
<dbReference type="SMART" id="SM00028">
    <property type="entry name" value="TPR"/>
    <property type="match status" value="2"/>
</dbReference>
<dbReference type="PANTHER" id="PTHR12558">
    <property type="entry name" value="CELL DIVISION CYCLE 16,23,27"/>
    <property type="match status" value="1"/>
</dbReference>
<dbReference type="EMBL" id="SDHX01000001">
    <property type="protein sequence ID" value="RXK54750.1"/>
    <property type="molecule type" value="Genomic_DNA"/>
</dbReference>
<dbReference type="SMART" id="SM00255">
    <property type="entry name" value="TIR"/>
    <property type="match status" value="1"/>
</dbReference>
<proteinExistence type="predicted"/>
<dbReference type="Gene3D" id="3.40.50.10070">
    <property type="entry name" value="TolB, N-terminal domain"/>
    <property type="match status" value="1"/>
</dbReference>
<dbReference type="Proteomes" id="UP000290218">
    <property type="component" value="Unassembled WGS sequence"/>
</dbReference>
<feature type="domain" description="TIR" evidence="3">
    <location>
        <begin position="4"/>
        <end position="142"/>
    </location>
</feature>
<dbReference type="InterPro" id="IPR000157">
    <property type="entry name" value="TIR_dom"/>
</dbReference>
<dbReference type="GO" id="GO:0006396">
    <property type="term" value="P:RNA processing"/>
    <property type="evidence" value="ECO:0007669"/>
    <property type="project" value="InterPro"/>
</dbReference>
<dbReference type="PROSITE" id="PS50005">
    <property type="entry name" value="TPR"/>
    <property type="match status" value="2"/>
</dbReference>
<accession>A0A4Q1C7G2</accession>
<dbReference type="SUPFAM" id="SSF52200">
    <property type="entry name" value="Toll/Interleukin receptor TIR domain"/>
    <property type="match status" value="1"/>
</dbReference>
<evidence type="ECO:0000256" key="1">
    <source>
        <dbReference type="PROSITE-ProRule" id="PRU00339"/>
    </source>
</evidence>
<gene>
    <name evidence="4" type="ORF">ESB00_02310</name>
</gene>
<dbReference type="Gene3D" id="3.40.50.10140">
    <property type="entry name" value="Toll/interleukin-1 receptor homology (TIR) domain"/>
    <property type="match status" value="1"/>
</dbReference>
<dbReference type="PROSITE" id="PS50104">
    <property type="entry name" value="TIR"/>
    <property type="match status" value="1"/>
</dbReference>
<dbReference type="InterPro" id="IPR019734">
    <property type="entry name" value="TPR_rpt"/>
</dbReference>
<evidence type="ECO:0000313" key="5">
    <source>
        <dbReference type="Proteomes" id="UP000290218"/>
    </source>
</evidence>
<dbReference type="PANTHER" id="PTHR12558:SF13">
    <property type="entry name" value="CELL DIVISION CYCLE PROTEIN 27 HOMOLOG"/>
    <property type="match status" value="1"/>
</dbReference>
<keyword evidence="1" id="KW-0802">TPR repeat</keyword>
<sequence length="1190" mass="131792">MSESGKAVFLSYASQDAEAAKRICEALRAAGVEVWFDQNELVGGDAWDQKIRKQIGSCALFVPIISANTQARAEGYFRLEWRLADKRTELMGKSKAFLLPVSIDDTRDSEADVPDSFLAVQWTKLRGGEATPAFVARVQKLLDGGTSSRESASRPPLPEWEVGRPRPAQRARWPWIAGALAVLAAGYVVFTTLRRPPGDAAPALNSPEGTPQKSAAPAVLDLKVAEARALIAKALPLHENLGGATRSDFELAGDLFKRALELAPLDAEVWAHYSWFCMNFSGIGLDRTPEREAEAKRAADRAYKLDPALPMARMAWANYYRRQETTRPEAIRILAALAEEQPQNSSVLRIYALALDAAGRAEEARQAYERATATPGGDARAWAQLGDWHYRHGDPAAAWTAYQRSLEVKPVPRVLLGVARLQMSELGDLAAAQLTLQRVPGEFMQEEQAIGTAAVLALWQRKPEEVLRLLSAFPRDYLEAGNYRNLSAAKSTLIGMAQWLAGKPDLARLEWAEALRVIERRLETRRSVLELHWDRTLLLAMLGRKSEAEAALKLYLQVRLGSSVPANPTDSPLKALIHAWSGELDAAFAALGDRKVTPWLRYSPEWEPLRADPRFQALLAKADASAAASPSAPLLAPPSPPPVDSKSIAVLPFANHSDDKESGYFADGVHEDVLTNLAKISQLKVIARTSVMEYRATTKKIPQIARELGVAYLLEGSVRRAGNRVRVVCQLIDGRTGQHVLAPDPFDRDLADIFAIQSEIAQGIAAKLQAVLAPTEKATLERAPTANLVAYELYLQAREIWDRSPDQRAGEEQARPFLERAVRLDPNFAMAWQGLGYLHLRAYFRYDQSESRRLLAKHAIEKARELDPRDGVIFALQTNYCIDVRDLPRARQLAAQLEREHPSLAVTWHVLARLSIRDDNIRAALEYYRRARSLDPRNVAVLESLTTSLATARRYEEVQVVLRDAGDLVEKATQLLWSRTVLPYYATGSTREMDELAGRLAPDAARGDARALSLLTGFASIRGDAAELVRLWEQHGSTITVSGGDGTFTVAVALLIQGQPERARILLEKERARYRERLASRPDNIENWFYLAATHAVLGDKEGTAAVKREMLAANPGLTRRGLWRYEECMLFAWLGDKDAALADLAERLDEGPAPGATIVLRCGLRFRPLQGDPRFEAMLADPKNNAPFF</sequence>
<dbReference type="Pfam" id="PF13676">
    <property type="entry name" value="TIR_2"/>
    <property type="match status" value="1"/>
</dbReference>
<dbReference type="OrthoDB" id="177332at2"/>
<dbReference type="RefSeq" id="WP_129046114.1">
    <property type="nucleotide sequence ID" value="NZ_SDHX01000001.1"/>
</dbReference>
<keyword evidence="5" id="KW-1185">Reference proteome</keyword>
<dbReference type="SUPFAM" id="SSF48452">
    <property type="entry name" value="TPR-like"/>
    <property type="match status" value="2"/>
</dbReference>
<feature type="region of interest" description="Disordered" evidence="2">
    <location>
        <begin position="145"/>
        <end position="164"/>
    </location>
</feature>
<feature type="repeat" description="TPR" evidence="1">
    <location>
        <begin position="905"/>
        <end position="938"/>
    </location>
</feature>
<evidence type="ECO:0000313" key="4">
    <source>
        <dbReference type="EMBL" id="RXK54750.1"/>
    </source>
</evidence>
<evidence type="ECO:0000256" key="2">
    <source>
        <dbReference type="SAM" id="MobiDB-lite"/>
    </source>
</evidence>
<name>A0A4Q1C7G2_9BACT</name>
<dbReference type="InterPro" id="IPR035897">
    <property type="entry name" value="Toll_tir_struct_dom_sf"/>
</dbReference>
<reference evidence="4 5" key="1">
    <citation type="submission" date="2019-01" db="EMBL/GenBank/DDBJ databases">
        <title>Lacunisphaera sp. strain TWA-58.</title>
        <authorList>
            <person name="Chen W.-M."/>
        </authorList>
    </citation>
    <scope>NUCLEOTIDE SEQUENCE [LARGE SCALE GENOMIC DNA]</scope>
    <source>
        <strain evidence="4 5">TWA-58</strain>
    </source>
</reference>
<organism evidence="4 5">
    <name type="scientific">Oleiharenicola lentus</name>
    <dbReference type="NCBI Taxonomy" id="2508720"/>
    <lineage>
        <taxon>Bacteria</taxon>
        <taxon>Pseudomonadati</taxon>
        <taxon>Verrucomicrobiota</taxon>
        <taxon>Opitutia</taxon>
        <taxon>Opitutales</taxon>
        <taxon>Opitutaceae</taxon>
        <taxon>Oleiharenicola</taxon>
    </lineage>
</organism>
<feature type="repeat" description="TPR" evidence="1">
    <location>
        <begin position="379"/>
        <end position="412"/>
    </location>
</feature>
<dbReference type="Gene3D" id="1.25.40.10">
    <property type="entry name" value="Tetratricopeptide repeat domain"/>
    <property type="match status" value="4"/>
</dbReference>
<dbReference type="GO" id="GO:0007165">
    <property type="term" value="P:signal transduction"/>
    <property type="evidence" value="ECO:0007669"/>
    <property type="project" value="InterPro"/>
</dbReference>
<protein>
    <submittedName>
        <fullName evidence="4">TIR domain-containing protein</fullName>
    </submittedName>
</protein>
<dbReference type="AlphaFoldDB" id="A0A4Q1C7G2"/>
<evidence type="ECO:0000259" key="3">
    <source>
        <dbReference type="PROSITE" id="PS50104"/>
    </source>
</evidence>